<name>A0A380PRQ1_YERFR</name>
<dbReference type="EMBL" id="UHJA01000001">
    <property type="protein sequence ID" value="SUP76260.1"/>
    <property type="molecule type" value="Genomic_DNA"/>
</dbReference>
<organism evidence="1 2">
    <name type="scientific">Yersinia frederiksenii</name>
    <dbReference type="NCBI Taxonomy" id="29484"/>
    <lineage>
        <taxon>Bacteria</taxon>
        <taxon>Pseudomonadati</taxon>
        <taxon>Pseudomonadota</taxon>
        <taxon>Gammaproteobacteria</taxon>
        <taxon>Enterobacterales</taxon>
        <taxon>Yersiniaceae</taxon>
        <taxon>Yersinia</taxon>
    </lineage>
</organism>
<dbReference type="RefSeq" id="WP_004712760.1">
    <property type="nucleotide sequence ID" value="NZ_CP023964.1"/>
</dbReference>
<dbReference type="GeneID" id="57907741"/>
<dbReference type="Proteomes" id="UP000254835">
    <property type="component" value="Unassembled WGS sequence"/>
</dbReference>
<gene>
    <name evidence="1" type="ORF">NCTC11470_01288</name>
</gene>
<protein>
    <submittedName>
        <fullName evidence="1">Uncharacterized protein</fullName>
    </submittedName>
</protein>
<accession>A0A380PRQ1</accession>
<reference evidence="1 2" key="1">
    <citation type="submission" date="2018-06" db="EMBL/GenBank/DDBJ databases">
        <authorList>
            <consortium name="Pathogen Informatics"/>
            <person name="Doyle S."/>
        </authorList>
    </citation>
    <scope>NUCLEOTIDE SEQUENCE [LARGE SCALE GENOMIC DNA]</scope>
    <source>
        <strain evidence="1 2">NCTC11470</strain>
    </source>
</reference>
<evidence type="ECO:0000313" key="2">
    <source>
        <dbReference type="Proteomes" id="UP000254835"/>
    </source>
</evidence>
<proteinExistence type="predicted"/>
<evidence type="ECO:0000313" key="1">
    <source>
        <dbReference type="EMBL" id="SUP76260.1"/>
    </source>
</evidence>
<dbReference type="AlphaFoldDB" id="A0A380PRQ1"/>
<sequence length="50" mass="5775">MENIKIKFYINNDGFIYTGDKIEGAREATEPEIKAHLEIEAEVNTETEME</sequence>